<dbReference type="SUPFAM" id="SSF47413">
    <property type="entry name" value="lambda repressor-like DNA-binding domains"/>
    <property type="match status" value="1"/>
</dbReference>
<dbReference type="EMBL" id="BAABGN010000013">
    <property type="protein sequence ID" value="GAA4431915.1"/>
    <property type="molecule type" value="Genomic_DNA"/>
</dbReference>
<dbReference type="RefSeq" id="WP_345218275.1">
    <property type="nucleotide sequence ID" value="NZ_BAABGN010000013.1"/>
</dbReference>
<dbReference type="PROSITE" id="PS00356">
    <property type="entry name" value="HTH_LACI_1"/>
    <property type="match status" value="1"/>
</dbReference>
<sequence>MATLSDVAALAGVSKATASRALGRPELVAPDTVARVVDATERLGFVPNRAARSLARGRTGIVAVVVPTLENLFFAPIIGGAQERAAHSDLHLTISVYELDDAGDLDALERLAGQVDGFLVIAPRADDAVVRAAGSFKPTVLVDRELDGLASVVADTARAFGALVEALVDEGHERIAYLGGPDGSWQNGQRTTAVRAAATEGDAELTVLGPYPATFSAGVEAVEPVLAAGASAVVPYATAIGLGAMFALTARGKSVPGDVTVSLESDVVDALGMQTAPAIDVDGAELGRTAMDLLVGLLGPSGDGAAQRVRLPVAVRPTSS</sequence>
<evidence type="ECO:0000313" key="5">
    <source>
        <dbReference type="EMBL" id="GAA4431915.1"/>
    </source>
</evidence>
<dbReference type="InterPro" id="IPR046335">
    <property type="entry name" value="LacI/GalR-like_sensor"/>
</dbReference>
<keyword evidence="6" id="KW-1185">Reference proteome</keyword>
<dbReference type="GO" id="GO:0003677">
    <property type="term" value="F:DNA binding"/>
    <property type="evidence" value="ECO:0007669"/>
    <property type="project" value="UniProtKB-KW"/>
</dbReference>
<dbReference type="PROSITE" id="PS50932">
    <property type="entry name" value="HTH_LACI_2"/>
    <property type="match status" value="1"/>
</dbReference>
<evidence type="ECO:0000256" key="1">
    <source>
        <dbReference type="ARBA" id="ARBA00023015"/>
    </source>
</evidence>
<evidence type="ECO:0000256" key="2">
    <source>
        <dbReference type="ARBA" id="ARBA00023125"/>
    </source>
</evidence>
<feature type="domain" description="HTH lacI-type" evidence="4">
    <location>
        <begin position="2"/>
        <end position="56"/>
    </location>
</feature>
<keyword evidence="1" id="KW-0805">Transcription regulation</keyword>
<dbReference type="InterPro" id="IPR010982">
    <property type="entry name" value="Lambda_DNA-bd_dom_sf"/>
</dbReference>
<name>A0ABP8LLA8_9MICO</name>
<accession>A0ABP8LLA8</accession>
<dbReference type="CDD" id="cd01392">
    <property type="entry name" value="HTH_LacI"/>
    <property type="match status" value="1"/>
</dbReference>
<protein>
    <submittedName>
        <fullName evidence="5">LacI family DNA-binding transcriptional regulator</fullName>
    </submittedName>
</protein>
<organism evidence="5 6">
    <name type="scientific">Georgenia halophila</name>
    <dbReference type="NCBI Taxonomy" id="620889"/>
    <lineage>
        <taxon>Bacteria</taxon>
        <taxon>Bacillati</taxon>
        <taxon>Actinomycetota</taxon>
        <taxon>Actinomycetes</taxon>
        <taxon>Micrococcales</taxon>
        <taxon>Bogoriellaceae</taxon>
        <taxon>Georgenia</taxon>
    </lineage>
</organism>
<dbReference type="InterPro" id="IPR000843">
    <property type="entry name" value="HTH_LacI"/>
</dbReference>
<dbReference type="InterPro" id="IPR028082">
    <property type="entry name" value="Peripla_BP_I"/>
</dbReference>
<comment type="caution">
    <text evidence="5">The sequence shown here is derived from an EMBL/GenBank/DDBJ whole genome shotgun (WGS) entry which is preliminary data.</text>
</comment>
<reference evidence="6" key="1">
    <citation type="journal article" date="2019" name="Int. J. Syst. Evol. Microbiol.">
        <title>The Global Catalogue of Microorganisms (GCM) 10K type strain sequencing project: providing services to taxonomists for standard genome sequencing and annotation.</title>
        <authorList>
            <consortium name="The Broad Institute Genomics Platform"/>
            <consortium name="The Broad Institute Genome Sequencing Center for Infectious Disease"/>
            <person name="Wu L."/>
            <person name="Ma J."/>
        </authorList>
    </citation>
    <scope>NUCLEOTIDE SEQUENCE [LARGE SCALE GENOMIC DNA]</scope>
    <source>
        <strain evidence="6">JCM 17810</strain>
    </source>
</reference>
<evidence type="ECO:0000259" key="4">
    <source>
        <dbReference type="PROSITE" id="PS50932"/>
    </source>
</evidence>
<dbReference type="SUPFAM" id="SSF53822">
    <property type="entry name" value="Periplasmic binding protein-like I"/>
    <property type="match status" value="1"/>
</dbReference>
<proteinExistence type="predicted"/>
<dbReference type="Pfam" id="PF13377">
    <property type="entry name" value="Peripla_BP_3"/>
    <property type="match status" value="1"/>
</dbReference>
<dbReference type="Proteomes" id="UP001500622">
    <property type="component" value="Unassembled WGS sequence"/>
</dbReference>
<evidence type="ECO:0000256" key="3">
    <source>
        <dbReference type="ARBA" id="ARBA00023163"/>
    </source>
</evidence>
<dbReference type="Pfam" id="PF00356">
    <property type="entry name" value="LacI"/>
    <property type="match status" value="1"/>
</dbReference>
<keyword evidence="2 5" id="KW-0238">DNA-binding</keyword>
<dbReference type="Gene3D" id="3.40.50.2300">
    <property type="match status" value="2"/>
</dbReference>
<dbReference type="PANTHER" id="PTHR30146">
    <property type="entry name" value="LACI-RELATED TRANSCRIPTIONAL REPRESSOR"/>
    <property type="match status" value="1"/>
</dbReference>
<gene>
    <name evidence="5" type="ORF">GCM10023169_37010</name>
</gene>
<dbReference type="SMART" id="SM00354">
    <property type="entry name" value="HTH_LACI"/>
    <property type="match status" value="1"/>
</dbReference>
<dbReference type="Gene3D" id="1.10.260.40">
    <property type="entry name" value="lambda repressor-like DNA-binding domains"/>
    <property type="match status" value="1"/>
</dbReference>
<evidence type="ECO:0000313" key="6">
    <source>
        <dbReference type="Proteomes" id="UP001500622"/>
    </source>
</evidence>
<dbReference type="PANTHER" id="PTHR30146:SF109">
    <property type="entry name" value="HTH-TYPE TRANSCRIPTIONAL REGULATOR GALS"/>
    <property type="match status" value="1"/>
</dbReference>
<dbReference type="CDD" id="cd06267">
    <property type="entry name" value="PBP1_LacI_sugar_binding-like"/>
    <property type="match status" value="1"/>
</dbReference>
<keyword evidence="3" id="KW-0804">Transcription</keyword>